<reference evidence="2 3" key="1">
    <citation type="submission" date="2018-06" db="EMBL/GenBank/DDBJ databases">
        <authorList>
            <consortium name="Pathogen Informatics"/>
            <person name="Doyle S."/>
        </authorList>
    </citation>
    <scope>NUCLEOTIDE SEQUENCE [LARGE SCALE GENOMIC DNA]</scope>
    <source>
        <strain evidence="2 3">NCTC10005</strain>
    </source>
</reference>
<protein>
    <submittedName>
        <fullName evidence="2">Uncharacterized protein</fullName>
    </submittedName>
</protein>
<dbReference type="EMBL" id="UGJB01000004">
    <property type="protein sequence ID" value="STQ07823.1"/>
    <property type="molecule type" value="Genomic_DNA"/>
</dbReference>
<organism evidence="2 3">
    <name type="scientific">Enterobacter cloacae</name>
    <dbReference type="NCBI Taxonomy" id="550"/>
    <lineage>
        <taxon>Bacteria</taxon>
        <taxon>Pseudomonadati</taxon>
        <taxon>Pseudomonadota</taxon>
        <taxon>Gammaproteobacteria</taxon>
        <taxon>Enterobacterales</taxon>
        <taxon>Enterobacteriaceae</taxon>
        <taxon>Enterobacter</taxon>
        <taxon>Enterobacter cloacae complex</taxon>
    </lineage>
</organism>
<gene>
    <name evidence="2" type="ORF">NCTC10005_00458</name>
</gene>
<sequence>MAQAGDGNNIGNIVSLCLTPGNSSLAADFCFQPGGGLVIDPIQPGLAIVPDNPDYTLDPNGLGGSGKGTIGEGADRDPLHHYLQRRAKRCRDCGHGEGHRADAESERRGLLCL</sequence>
<evidence type="ECO:0000256" key="1">
    <source>
        <dbReference type="SAM" id="MobiDB-lite"/>
    </source>
</evidence>
<feature type="region of interest" description="Disordered" evidence="1">
    <location>
        <begin position="93"/>
        <end position="113"/>
    </location>
</feature>
<name>A0A377LQF0_ENTCL</name>
<dbReference type="AlphaFoldDB" id="A0A377LQF0"/>
<accession>A0A377LQF0</accession>
<dbReference type="Proteomes" id="UP000255106">
    <property type="component" value="Unassembled WGS sequence"/>
</dbReference>
<evidence type="ECO:0000313" key="2">
    <source>
        <dbReference type="EMBL" id="STQ07823.1"/>
    </source>
</evidence>
<proteinExistence type="predicted"/>
<evidence type="ECO:0000313" key="3">
    <source>
        <dbReference type="Proteomes" id="UP000255106"/>
    </source>
</evidence>